<protein>
    <recommendedName>
        <fullName evidence="2">Peptide deformylase</fullName>
        <shortName evidence="2">PDF</shortName>
        <ecNumber evidence="2">3.5.1.88</ecNumber>
    </recommendedName>
    <alternativeName>
        <fullName evidence="2">Polypeptide deformylase</fullName>
    </alternativeName>
</protein>
<dbReference type="Pfam" id="PF01327">
    <property type="entry name" value="Pep_deformylase"/>
    <property type="match status" value="1"/>
</dbReference>
<dbReference type="NCBIfam" id="NF001159">
    <property type="entry name" value="PRK00150.1-3"/>
    <property type="match status" value="1"/>
</dbReference>
<dbReference type="AlphaFoldDB" id="A0A5C4U5Y6"/>
<dbReference type="OrthoDB" id="9804313at2"/>
<dbReference type="Proteomes" id="UP000312032">
    <property type="component" value="Unassembled WGS sequence"/>
</dbReference>
<feature type="binding site" evidence="2">
    <location>
        <position position="93"/>
    </location>
    <ligand>
        <name>Fe cation</name>
        <dbReference type="ChEBI" id="CHEBI:24875"/>
    </ligand>
</feature>
<keyword evidence="2" id="KW-0648">Protein biosynthesis</keyword>
<name>A0A5C4U5Y6_9CORY</name>
<dbReference type="CDD" id="cd00487">
    <property type="entry name" value="Pep_deformylase"/>
    <property type="match status" value="1"/>
</dbReference>
<dbReference type="Gene3D" id="3.90.45.10">
    <property type="entry name" value="Peptide deformylase"/>
    <property type="match status" value="1"/>
</dbReference>
<evidence type="ECO:0000256" key="2">
    <source>
        <dbReference type="HAMAP-Rule" id="MF_00163"/>
    </source>
</evidence>
<keyword evidence="2" id="KW-0479">Metal-binding</keyword>
<dbReference type="GO" id="GO:0006412">
    <property type="term" value="P:translation"/>
    <property type="evidence" value="ECO:0007669"/>
    <property type="project" value="UniProtKB-UniRule"/>
</dbReference>
<sequence>MSPLDVRLLGDPVLKTRAADIPLDKLGPDSRYGRLVDDMLETMDHAGGVGLAANQVGLLERIIVFDASGMRGHLINPVITPLGQTRAIGVEGCLSIPGVRAPVERPACVVARGVDKRGASVSITATGLLARCLQHEVDHLDGILFYQRLSAEERRRVNPLLRDLH</sequence>
<comment type="similarity">
    <text evidence="1 2">Belongs to the polypeptide deformylase family.</text>
</comment>
<keyword evidence="4" id="KW-1185">Reference proteome</keyword>
<evidence type="ECO:0000313" key="4">
    <source>
        <dbReference type="Proteomes" id="UP000312032"/>
    </source>
</evidence>
<dbReference type="SUPFAM" id="SSF56420">
    <property type="entry name" value="Peptide deformylase"/>
    <property type="match status" value="1"/>
</dbReference>
<dbReference type="EC" id="3.5.1.88" evidence="2"/>
<feature type="active site" evidence="2">
    <location>
        <position position="136"/>
    </location>
</feature>
<dbReference type="EMBL" id="VDHJ01000006">
    <property type="protein sequence ID" value="TNL97793.1"/>
    <property type="molecule type" value="Genomic_DNA"/>
</dbReference>
<dbReference type="PRINTS" id="PR01576">
    <property type="entry name" value="PDEFORMYLASE"/>
</dbReference>
<feature type="binding site" evidence="2">
    <location>
        <position position="139"/>
    </location>
    <ligand>
        <name>Fe cation</name>
        <dbReference type="ChEBI" id="CHEBI:24875"/>
    </ligand>
</feature>
<evidence type="ECO:0000256" key="1">
    <source>
        <dbReference type="ARBA" id="ARBA00010759"/>
    </source>
</evidence>
<feature type="binding site" evidence="2">
    <location>
        <position position="135"/>
    </location>
    <ligand>
        <name>Fe cation</name>
        <dbReference type="ChEBI" id="CHEBI:24875"/>
    </ligand>
</feature>
<dbReference type="NCBIfam" id="TIGR00079">
    <property type="entry name" value="pept_deformyl"/>
    <property type="match status" value="1"/>
</dbReference>
<comment type="cofactor">
    <cofactor evidence="2">
        <name>Fe(2+)</name>
        <dbReference type="ChEBI" id="CHEBI:29033"/>
    </cofactor>
    <text evidence="2">Binds 1 Fe(2+) ion.</text>
</comment>
<reference evidence="3 4" key="1">
    <citation type="submission" date="2019-06" db="EMBL/GenBank/DDBJ databases">
        <authorList>
            <person name="Li J."/>
        </authorList>
    </citation>
    <scope>NUCLEOTIDE SEQUENCE [LARGE SCALE GENOMIC DNA]</scope>
    <source>
        <strain evidence="3 4">LMG 28165</strain>
    </source>
</reference>
<dbReference type="GO" id="GO:0042586">
    <property type="term" value="F:peptide deformylase activity"/>
    <property type="evidence" value="ECO:0007669"/>
    <property type="project" value="UniProtKB-UniRule"/>
</dbReference>
<dbReference type="HAMAP" id="MF_00163">
    <property type="entry name" value="Pep_deformylase"/>
    <property type="match status" value="1"/>
</dbReference>
<dbReference type="PANTHER" id="PTHR10458:SF22">
    <property type="entry name" value="PEPTIDE DEFORMYLASE"/>
    <property type="match status" value="1"/>
</dbReference>
<evidence type="ECO:0000313" key="3">
    <source>
        <dbReference type="EMBL" id="TNL97793.1"/>
    </source>
</evidence>
<comment type="caution">
    <text evidence="3">The sequence shown here is derived from an EMBL/GenBank/DDBJ whole genome shotgun (WGS) entry which is preliminary data.</text>
</comment>
<dbReference type="PANTHER" id="PTHR10458">
    <property type="entry name" value="PEPTIDE DEFORMYLASE"/>
    <property type="match status" value="1"/>
</dbReference>
<keyword evidence="2 3" id="KW-0378">Hydrolase</keyword>
<comment type="catalytic activity">
    <reaction evidence="2">
        <text>N-terminal N-formyl-L-methionyl-[peptide] + H2O = N-terminal L-methionyl-[peptide] + formate</text>
        <dbReference type="Rhea" id="RHEA:24420"/>
        <dbReference type="Rhea" id="RHEA-COMP:10639"/>
        <dbReference type="Rhea" id="RHEA-COMP:10640"/>
        <dbReference type="ChEBI" id="CHEBI:15377"/>
        <dbReference type="ChEBI" id="CHEBI:15740"/>
        <dbReference type="ChEBI" id="CHEBI:49298"/>
        <dbReference type="ChEBI" id="CHEBI:64731"/>
        <dbReference type="EC" id="3.5.1.88"/>
    </reaction>
</comment>
<dbReference type="InterPro" id="IPR036821">
    <property type="entry name" value="Peptide_deformylase_sf"/>
</dbReference>
<accession>A0A5C4U5Y6</accession>
<gene>
    <name evidence="2 3" type="primary">def</name>
    <name evidence="3" type="ORF">FHE74_05510</name>
</gene>
<dbReference type="PIRSF" id="PIRSF004749">
    <property type="entry name" value="Pep_def"/>
    <property type="match status" value="1"/>
</dbReference>
<comment type="function">
    <text evidence="2">Removes the formyl group from the N-terminal Met of newly synthesized proteins. Requires at least a dipeptide for an efficient rate of reaction. N-terminal L-methionine is a prerequisite for activity but the enzyme has broad specificity at other positions.</text>
</comment>
<dbReference type="RefSeq" id="WP_139465508.1">
    <property type="nucleotide sequence ID" value="NZ_VDHJ01000006.1"/>
</dbReference>
<proteinExistence type="inferred from homology"/>
<dbReference type="GO" id="GO:0046872">
    <property type="term" value="F:metal ion binding"/>
    <property type="evidence" value="ECO:0007669"/>
    <property type="project" value="UniProtKB-KW"/>
</dbReference>
<organism evidence="3 4">
    <name type="scientific">Corynebacterium tapiri</name>
    <dbReference type="NCBI Taxonomy" id="1448266"/>
    <lineage>
        <taxon>Bacteria</taxon>
        <taxon>Bacillati</taxon>
        <taxon>Actinomycetota</taxon>
        <taxon>Actinomycetes</taxon>
        <taxon>Mycobacteriales</taxon>
        <taxon>Corynebacteriaceae</taxon>
        <taxon>Corynebacterium</taxon>
    </lineage>
</organism>
<keyword evidence="2" id="KW-0408">Iron</keyword>
<dbReference type="InterPro" id="IPR023635">
    <property type="entry name" value="Peptide_deformylase"/>
</dbReference>